<dbReference type="AlphaFoldDB" id="A0A8S1YJB9"/>
<evidence type="ECO:0000313" key="1">
    <source>
        <dbReference type="EMBL" id="CAD8214345.1"/>
    </source>
</evidence>
<keyword evidence="2" id="KW-1185">Reference proteome</keyword>
<protein>
    <submittedName>
        <fullName evidence="1">Uncharacterized protein</fullName>
    </submittedName>
</protein>
<name>A0A8S1YJB9_PAROT</name>
<proteinExistence type="predicted"/>
<dbReference type="EMBL" id="CAJJDP010000178">
    <property type="protein sequence ID" value="CAD8214345.1"/>
    <property type="molecule type" value="Genomic_DNA"/>
</dbReference>
<gene>
    <name evidence="1" type="ORF">POCTA_138.1.T1740024</name>
</gene>
<evidence type="ECO:0000313" key="2">
    <source>
        <dbReference type="Proteomes" id="UP000683925"/>
    </source>
</evidence>
<dbReference type="Proteomes" id="UP000683925">
    <property type="component" value="Unassembled WGS sequence"/>
</dbReference>
<sequence>MIKKLNFFTVAAVQNQHTMPKMQVAHAYITHLFKLLKNALKTNESGFYSLLQSTYLMHRVRNSHKKIIYFQQGNMKQFKRTNTLILCFRSTKGNIIDKDQSDDKQHKD</sequence>
<reference evidence="1" key="1">
    <citation type="submission" date="2021-01" db="EMBL/GenBank/DDBJ databases">
        <authorList>
            <consortium name="Genoscope - CEA"/>
            <person name="William W."/>
        </authorList>
    </citation>
    <scope>NUCLEOTIDE SEQUENCE</scope>
</reference>
<organism evidence="1 2">
    <name type="scientific">Paramecium octaurelia</name>
    <dbReference type="NCBI Taxonomy" id="43137"/>
    <lineage>
        <taxon>Eukaryota</taxon>
        <taxon>Sar</taxon>
        <taxon>Alveolata</taxon>
        <taxon>Ciliophora</taxon>
        <taxon>Intramacronucleata</taxon>
        <taxon>Oligohymenophorea</taxon>
        <taxon>Peniculida</taxon>
        <taxon>Parameciidae</taxon>
        <taxon>Paramecium</taxon>
    </lineage>
</organism>
<accession>A0A8S1YJB9</accession>
<comment type="caution">
    <text evidence="1">The sequence shown here is derived from an EMBL/GenBank/DDBJ whole genome shotgun (WGS) entry which is preliminary data.</text>
</comment>